<protein>
    <submittedName>
        <fullName evidence="1">Glutamate-gated kainate-type ion channel receptor subunit GluR5</fullName>
    </submittedName>
</protein>
<evidence type="ECO:0000313" key="1">
    <source>
        <dbReference type="EMBL" id="OMO87823.1"/>
    </source>
</evidence>
<gene>
    <name evidence="1" type="ORF">COLO4_20552</name>
</gene>
<dbReference type="EMBL" id="AWUE01017245">
    <property type="protein sequence ID" value="OMO87823.1"/>
    <property type="molecule type" value="Genomic_DNA"/>
</dbReference>
<evidence type="ECO:0000313" key="2">
    <source>
        <dbReference type="Proteomes" id="UP000187203"/>
    </source>
</evidence>
<dbReference type="AlphaFoldDB" id="A0A1R3IZ29"/>
<accession>A0A1R3IZ29</accession>
<dbReference type="OrthoDB" id="5984008at2759"/>
<sequence length="194" mass="22451">MMIHVVEEKRKQPWKFLFKVSITVIQTILNTPSIFRILKQIPLKLTLLLIKDKKVKVIFGKEKWEVTVLVADVEVELKVQFYLFLTSNLLAAIIDDYSCSGKEEKTTLEISVQSFDKSDSNNHKYSLHFPDSGRYPLKADTAAARKLINDKKVKVIFGKEKWEVTVLVADVEAELKVQFYLCWNKNITPFLPQC</sequence>
<organism evidence="1 2">
    <name type="scientific">Corchorus olitorius</name>
    <dbReference type="NCBI Taxonomy" id="93759"/>
    <lineage>
        <taxon>Eukaryota</taxon>
        <taxon>Viridiplantae</taxon>
        <taxon>Streptophyta</taxon>
        <taxon>Embryophyta</taxon>
        <taxon>Tracheophyta</taxon>
        <taxon>Spermatophyta</taxon>
        <taxon>Magnoliopsida</taxon>
        <taxon>eudicotyledons</taxon>
        <taxon>Gunneridae</taxon>
        <taxon>Pentapetalae</taxon>
        <taxon>rosids</taxon>
        <taxon>malvids</taxon>
        <taxon>Malvales</taxon>
        <taxon>Malvaceae</taxon>
        <taxon>Grewioideae</taxon>
        <taxon>Apeibeae</taxon>
        <taxon>Corchorus</taxon>
    </lineage>
</organism>
<reference evidence="2" key="1">
    <citation type="submission" date="2013-09" db="EMBL/GenBank/DDBJ databases">
        <title>Corchorus olitorius genome sequencing.</title>
        <authorList>
            <person name="Alam M."/>
            <person name="Haque M.S."/>
            <person name="Islam M.S."/>
            <person name="Emdad E.M."/>
            <person name="Islam M.M."/>
            <person name="Ahmed B."/>
            <person name="Halim A."/>
            <person name="Hossen Q.M.M."/>
            <person name="Hossain M.Z."/>
            <person name="Ahmed R."/>
            <person name="Khan M.M."/>
            <person name="Islam R."/>
            <person name="Rashid M.M."/>
            <person name="Khan S.A."/>
            <person name="Rahman M.S."/>
            <person name="Alam M."/>
            <person name="Yahiya A.S."/>
            <person name="Khan M.S."/>
            <person name="Azam M.S."/>
            <person name="Haque T."/>
            <person name="Lashkar M.Z.H."/>
            <person name="Akhand A.I."/>
            <person name="Morshed G."/>
            <person name="Roy S."/>
            <person name="Uddin K.S."/>
            <person name="Rabeya T."/>
            <person name="Hossain A.S."/>
            <person name="Chowdhury A."/>
            <person name="Snigdha A.R."/>
            <person name="Mortoza M.S."/>
            <person name="Matin S.A."/>
            <person name="Hoque S.M.E."/>
            <person name="Islam M.K."/>
            <person name="Roy D.K."/>
            <person name="Haider R."/>
            <person name="Moosa M.M."/>
            <person name="Elias S.M."/>
            <person name="Hasan A.M."/>
            <person name="Jahan S."/>
            <person name="Shafiuddin M."/>
            <person name="Mahmood N."/>
            <person name="Shommy N.S."/>
        </authorList>
    </citation>
    <scope>NUCLEOTIDE SEQUENCE [LARGE SCALE GENOMIC DNA]</scope>
    <source>
        <strain evidence="2">cv. O-4</strain>
    </source>
</reference>
<dbReference type="Proteomes" id="UP000187203">
    <property type="component" value="Unassembled WGS sequence"/>
</dbReference>
<name>A0A1R3IZ29_9ROSI</name>
<keyword evidence="1" id="KW-0675">Receptor</keyword>
<keyword evidence="2" id="KW-1185">Reference proteome</keyword>
<proteinExistence type="predicted"/>
<comment type="caution">
    <text evidence="1">The sequence shown here is derived from an EMBL/GenBank/DDBJ whole genome shotgun (WGS) entry which is preliminary data.</text>
</comment>